<protein>
    <submittedName>
        <fullName evidence="1">Uncharacterized protein</fullName>
    </submittedName>
</protein>
<name>A0A4U5PKI7_POPAL</name>
<dbReference type="AlphaFoldDB" id="A0A4U5PKI7"/>
<comment type="caution">
    <text evidence="1">The sequence shown here is derived from an EMBL/GenBank/DDBJ whole genome shotgun (WGS) entry which is preliminary data.</text>
</comment>
<dbReference type="EMBL" id="RCHU01000718">
    <property type="protein sequence ID" value="TKR97442.1"/>
    <property type="molecule type" value="Genomic_DNA"/>
</dbReference>
<proteinExistence type="predicted"/>
<evidence type="ECO:0000313" key="1">
    <source>
        <dbReference type="EMBL" id="TKR97442.1"/>
    </source>
</evidence>
<organism evidence="1">
    <name type="scientific">Populus alba</name>
    <name type="common">White poplar</name>
    <dbReference type="NCBI Taxonomy" id="43335"/>
    <lineage>
        <taxon>Eukaryota</taxon>
        <taxon>Viridiplantae</taxon>
        <taxon>Streptophyta</taxon>
        <taxon>Embryophyta</taxon>
        <taxon>Tracheophyta</taxon>
        <taxon>Spermatophyta</taxon>
        <taxon>Magnoliopsida</taxon>
        <taxon>eudicotyledons</taxon>
        <taxon>Gunneridae</taxon>
        <taxon>Pentapetalae</taxon>
        <taxon>rosids</taxon>
        <taxon>fabids</taxon>
        <taxon>Malpighiales</taxon>
        <taxon>Salicaceae</taxon>
        <taxon>Saliceae</taxon>
        <taxon>Populus</taxon>
    </lineage>
</organism>
<reference evidence="1" key="1">
    <citation type="submission" date="2018-10" db="EMBL/GenBank/DDBJ databases">
        <title>Population genomic analysis revealed the cold adaptation of white poplar.</title>
        <authorList>
            <person name="Liu Y.-J."/>
        </authorList>
    </citation>
    <scope>NUCLEOTIDE SEQUENCE [LARGE SCALE GENOMIC DNA]</scope>
    <source>
        <strain evidence="1">PAL-ZL1</strain>
    </source>
</reference>
<gene>
    <name evidence="1" type="ORF">D5086_0000210870</name>
</gene>
<sequence length="291" mass="32463">MKIPDFIVGAMYEDRNQTVLNNMINSELSLAAGSLPTGANSAVLKEAAEYFAVTLQFLGVNMKQQQLQTRDYLQRRALPQVQSVHQWMFMQANAIRATWHCDLSWAKSGGGFGPLVCRLMSWFMLQKSIEPPLMILDQIVYHHLIYKKIATYKKLKLILVPQCFPTDPNKLSTSHFPSGNSNDNSIMSKGGLLNSSDMVRHCIFPKSCISSNVGKLEQPSLLYERCERSASSTPSQVPQDFECQEQDAATDGMTFDHKTLVAVASGMHQVVLWKIPGAGFMVASNADSHTW</sequence>
<accession>A0A4U5PKI7</accession>